<protein>
    <submittedName>
        <fullName evidence="3">Nucleoporin NUP188 homolog</fullName>
    </submittedName>
</protein>
<name>A0ABM0LY86_SACKO</name>
<dbReference type="Proteomes" id="UP000694865">
    <property type="component" value="Unplaced"/>
</dbReference>
<keyword evidence="2" id="KW-1185">Reference proteome</keyword>
<dbReference type="GeneID" id="102806728"/>
<evidence type="ECO:0000313" key="3">
    <source>
        <dbReference type="RefSeq" id="XP_006812727.1"/>
    </source>
</evidence>
<reference evidence="3" key="1">
    <citation type="submission" date="2025-08" db="UniProtKB">
        <authorList>
            <consortium name="RefSeq"/>
        </authorList>
    </citation>
    <scope>IDENTIFICATION</scope>
    <source>
        <tissue evidence="3">Testes</tissue>
    </source>
</reference>
<feature type="compositionally biased region" description="Low complexity" evidence="1">
    <location>
        <begin position="47"/>
        <end position="62"/>
    </location>
</feature>
<organism evidence="2 3">
    <name type="scientific">Saccoglossus kowalevskii</name>
    <name type="common">Acorn worm</name>
    <dbReference type="NCBI Taxonomy" id="10224"/>
    <lineage>
        <taxon>Eukaryota</taxon>
        <taxon>Metazoa</taxon>
        <taxon>Hemichordata</taxon>
        <taxon>Enteropneusta</taxon>
        <taxon>Harrimaniidae</taxon>
        <taxon>Saccoglossus</taxon>
    </lineage>
</organism>
<sequence length="93" mass="10325">MSQGMRYLKEPSIVPRDKQLLKRELGTELSTFLISLQRYFRRGGPGSPSASPSGTMSSLSSSASKTSLHGAFIDAQEQAFFRVVNLYVQQVLR</sequence>
<proteinExistence type="predicted"/>
<evidence type="ECO:0000313" key="2">
    <source>
        <dbReference type="Proteomes" id="UP000694865"/>
    </source>
</evidence>
<gene>
    <name evidence="3" type="primary">LOC102806728</name>
</gene>
<evidence type="ECO:0000256" key="1">
    <source>
        <dbReference type="SAM" id="MobiDB-lite"/>
    </source>
</evidence>
<accession>A0ABM0LY86</accession>
<feature type="region of interest" description="Disordered" evidence="1">
    <location>
        <begin position="43"/>
        <end position="62"/>
    </location>
</feature>
<dbReference type="RefSeq" id="XP_006812727.1">
    <property type="nucleotide sequence ID" value="XM_006812664.1"/>
</dbReference>